<evidence type="ECO:0000259" key="11">
    <source>
        <dbReference type="PROSITE" id="PS50157"/>
    </source>
</evidence>
<evidence type="ECO:0000256" key="10">
    <source>
        <dbReference type="SAM" id="MobiDB-lite"/>
    </source>
</evidence>
<proteinExistence type="predicted"/>
<reference evidence="12 13" key="1">
    <citation type="submission" date="2016-10" db="EMBL/GenBank/DDBJ databases">
        <title>The genome of Paramicrosporidium saccamoebae is the missing link in understanding Cryptomycota and Microsporidia evolution.</title>
        <authorList>
            <person name="Quandt C.A."/>
            <person name="Beaudet D."/>
            <person name="Corsaro D."/>
            <person name="Michel R."/>
            <person name="Corradi N."/>
            <person name="James T."/>
        </authorList>
    </citation>
    <scope>NUCLEOTIDE SEQUENCE [LARGE SCALE GENOMIC DNA]</scope>
    <source>
        <strain evidence="12 13">KSL3</strain>
    </source>
</reference>
<evidence type="ECO:0000256" key="2">
    <source>
        <dbReference type="ARBA" id="ARBA00022723"/>
    </source>
</evidence>
<dbReference type="FunFam" id="3.30.160.60:FF:000125">
    <property type="entry name" value="Putative zinc finger protein 143"/>
    <property type="match status" value="1"/>
</dbReference>
<dbReference type="AlphaFoldDB" id="A0A2H9TQN6"/>
<dbReference type="InterPro" id="IPR036236">
    <property type="entry name" value="Znf_C2H2_sf"/>
</dbReference>
<sequence length="111" mass="12852">MLTYRSLPSPIVIALPVGAAPFPEPVRNSSRSFCCPIPDCGRAFFRDEHLQRHIRVHTGEKPFECDYPGCTSRFSRIDELQRHVKTHSRVTSRRRDKHDKMSITNLLNPKH</sequence>
<keyword evidence="8" id="KW-0539">Nucleus</keyword>
<dbReference type="EMBL" id="MTSL01000012">
    <property type="protein sequence ID" value="PJF20042.1"/>
    <property type="molecule type" value="Genomic_DNA"/>
</dbReference>
<keyword evidence="6" id="KW-0805">Transcription regulation</keyword>
<dbReference type="Pfam" id="PF00096">
    <property type="entry name" value="zf-C2H2"/>
    <property type="match status" value="2"/>
</dbReference>
<keyword evidence="5" id="KW-0862">Zinc</keyword>
<keyword evidence="3" id="KW-0677">Repeat</keyword>
<keyword evidence="13" id="KW-1185">Reference proteome</keyword>
<evidence type="ECO:0000313" key="12">
    <source>
        <dbReference type="EMBL" id="PJF20042.1"/>
    </source>
</evidence>
<comment type="caution">
    <text evidence="12">The sequence shown here is derived from an EMBL/GenBank/DDBJ whole genome shotgun (WGS) entry which is preliminary data.</text>
</comment>
<dbReference type="Proteomes" id="UP000240830">
    <property type="component" value="Unassembled WGS sequence"/>
</dbReference>
<dbReference type="PROSITE" id="PS00028">
    <property type="entry name" value="ZINC_FINGER_C2H2_1"/>
    <property type="match status" value="2"/>
</dbReference>
<feature type="domain" description="C2H2-type" evidence="11">
    <location>
        <begin position="63"/>
        <end position="92"/>
    </location>
</feature>
<dbReference type="InterPro" id="IPR051007">
    <property type="entry name" value="creA/MIG_C2H2-ZnF"/>
</dbReference>
<evidence type="ECO:0000256" key="3">
    <source>
        <dbReference type="ARBA" id="ARBA00022737"/>
    </source>
</evidence>
<feature type="compositionally biased region" description="Polar residues" evidence="10">
    <location>
        <begin position="102"/>
        <end position="111"/>
    </location>
</feature>
<dbReference type="OrthoDB" id="6365676at2759"/>
<dbReference type="PANTHER" id="PTHR47428">
    <property type="entry name" value="REGULATORY PROTEIN MIG1-RELATED"/>
    <property type="match status" value="1"/>
</dbReference>
<evidence type="ECO:0000256" key="1">
    <source>
        <dbReference type="ARBA" id="ARBA00004123"/>
    </source>
</evidence>
<evidence type="ECO:0000256" key="6">
    <source>
        <dbReference type="ARBA" id="ARBA00023015"/>
    </source>
</evidence>
<evidence type="ECO:0000256" key="5">
    <source>
        <dbReference type="ARBA" id="ARBA00022833"/>
    </source>
</evidence>
<keyword evidence="12" id="KW-0238">DNA-binding</keyword>
<evidence type="ECO:0000313" key="13">
    <source>
        <dbReference type="Proteomes" id="UP000240830"/>
    </source>
</evidence>
<comment type="subcellular location">
    <subcellularLocation>
        <location evidence="1">Nucleus</location>
    </subcellularLocation>
</comment>
<feature type="compositionally biased region" description="Basic residues" evidence="10">
    <location>
        <begin position="85"/>
        <end position="97"/>
    </location>
</feature>
<evidence type="ECO:0000256" key="9">
    <source>
        <dbReference type="PROSITE-ProRule" id="PRU00042"/>
    </source>
</evidence>
<dbReference type="SUPFAM" id="SSF57667">
    <property type="entry name" value="beta-beta-alpha zinc fingers"/>
    <property type="match status" value="1"/>
</dbReference>
<feature type="region of interest" description="Disordered" evidence="10">
    <location>
        <begin position="85"/>
        <end position="111"/>
    </location>
</feature>
<dbReference type="SMART" id="SM00355">
    <property type="entry name" value="ZnF_C2H2"/>
    <property type="match status" value="2"/>
</dbReference>
<dbReference type="GO" id="GO:0008270">
    <property type="term" value="F:zinc ion binding"/>
    <property type="evidence" value="ECO:0007669"/>
    <property type="project" value="UniProtKB-KW"/>
</dbReference>
<dbReference type="GO" id="GO:0000433">
    <property type="term" value="P:carbon catabolite repression of transcription from RNA polymerase II promoter by glucose"/>
    <property type="evidence" value="ECO:0007669"/>
    <property type="project" value="TreeGrafter"/>
</dbReference>
<dbReference type="STRING" id="1246581.A0A2H9TQN6"/>
<feature type="domain" description="C2H2-type" evidence="11">
    <location>
        <begin position="33"/>
        <end position="62"/>
    </location>
</feature>
<dbReference type="GO" id="GO:0005737">
    <property type="term" value="C:cytoplasm"/>
    <property type="evidence" value="ECO:0007669"/>
    <property type="project" value="TreeGrafter"/>
</dbReference>
<keyword evidence="4 9" id="KW-0863">Zinc-finger</keyword>
<organism evidence="12 13">
    <name type="scientific">Paramicrosporidium saccamoebae</name>
    <dbReference type="NCBI Taxonomy" id="1246581"/>
    <lineage>
        <taxon>Eukaryota</taxon>
        <taxon>Fungi</taxon>
        <taxon>Fungi incertae sedis</taxon>
        <taxon>Cryptomycota</taxon>
        <taxon>Cryptomycota incertae sedis</taxon>
        <taxon>Paramicrosporidium</taxon>
    </lineage>
</organism>
<dbReference type="InterPro" id="IPR013087">
    <property type="entry name" value="Znf_C2H2_type"/>
</dbReference>
<evidence type="ECO:0000256" key="8">
    <source>
        <dbReference type="ARBA" id="ARBA00023242"/>
    </source>
</evidence>
<name>A0A2H9TQN6_9FUNG</name>
<keyword evidence="2" id="KW-0479">Metal-binding</keyword>
<dbReference type="FunFam" id="3.30.160.60:FF:000018">
    <property type="entry name" value="Krueppel-like factor 15"/>
    <property type="match status" value="1"/>
</dbReference>
<evidence type="ECO:0000256" key="7">
    <source>
        <dbReference type="ARBA" id="ARBA00023163"/>
    </source>
</evidence>
<dbReference type="Gene3D" id="3.30.160.60">
    <property type="entry name" value="Classic Zinc Finger"/>
    <property type="match status" value="2"/>
</dbReference>
<keyword evidence="7" id="KW-0804">Transcription</keyword>
<dbReference type="PROSITE" id="PS50157">
    <property type="entry name" value="ZINC_FINGER_C2H2_2"/>
    <property type="match status" value="2"/>
</dbReference>
<dbReference type="PANTHER" id="PTHR47428:SF2">
    <property type="entry name" value="ZINC FINGER PROTEIN RSV1"/>
    <property type="match status" value="1"/>
</dbReference>
<gene>
    <name evidence="12" type="ORF">PSACC_00141</name>
</gene>
<evidence type="ECO:0000256" key="4">
    <source>
        <dbReference type="ARBA" id="ARBA00022771"/>
    </source>
</evidence>
<accession>A0A2H9TQN6</accession>
<dbReference type="GO" id="GO:0005634">
    <property type="term" value="C:nucleus"/>
    <property type="evidence" value="ECO:0007669"/>
    <property type="project" value="UniProtKB-SubCell"/>
</dbReference>
<dbReference type="GO" id="GO:0000978">
    <property type="term" value="F:RNA polymerase II cis-regulatory region sequence-specific DNA binding"/>
    <property type="evidence" value="ECO:0007669"/>
    <property type="project" value="TreeGrafter"/>
</dbReference>
<protein>
    <submittedName>
        <fullName evidence="12">DNA-binding protein creA</fullName>
    </submittedName>
</protein>